<dbReference type="InterPro" id="IPR036890">
    <property type="entry name" value="HATPase_C_sf"/>
</dbReference>
<evidence type="ECO:0000256" key="1">
    <source>
        <dbReference type="ARBA" id="ARBA00004651"/>
    </source>
</evidence>
<accession>A0ABN3RQP3</accession>
<evidence type="ECO:0000256" key="8">
    <source>
        <dbReference type="ARBA" id="ARBA00023136"/>
    </source>
</evidence>
<evidence type="ECO:0000256" key="6">
    <source>
        <dbReference type="ARBA" id="ARBA00022989"/>
    </source>
</evidence>
<evidence type="ECO:0000259" key="11">
    <source>
        <dbReference type="PROSITE" id="PS50109"/>
    </source>
</evidence>
<feature type="transmembrane region" description="Helical" evidence="10">
    <location>
        <begin position="35"/>
        <end position="53"/>
    </location>
</feature>
<dbReference type="InterPro" id="IPR011712">
    <property type="entry name" value="Sig_transdc_His_kin_sub3_dim/P"/>
</dbReference>
<evidence type="ECO:0000313" key="12">
    <source>
        <dbReference type="EMBL" id="GAA2658377.1"/>
    </source>
</evidence>
<dbReference type="CDD" id="cd16917">
    <property type="entry name" value="HATPase_UhpB-NarQ-NarX-like"/>
    <property type="match status" value="1"/>
</dbReference>
<gene>
    <name evidence="12" type="ORF">GCM10009864_26330</name>
</gene>
<comment type="caution">
    <text evidence="12">The sequence shown here is derived from an EMBL/GenBank/DDBJ whole genome shotgun (WGS) entry which is preliminary data.</text>
</comment>
<feature type="transmembrane region" description="Helical" evidence="10">
    <location>
        <begin position="137"/>
        <end position="161"/>
    </location>
</feature>
<feature type="transmembrane region" description="Helical" evidence="10">
    <location>
        <begin position="12"/>
        <end position="29"/>
    </location>
</feature>
<dbReference type="PROSITE" id="PS50109">
    <property type="entry name" value="HIS_KIN"/>
    <property type="match status" value="1"/>
</dbReference>
<evidence type="ECO:0000256" key="5">
    <source>
        <dbReference type="ARBA" id="ARBA00022777"/>
    </source>
</evidence>
<keyword evidence="13" id="KW-1185">Reference proteome</keyword>
<dbReference type="InterPro" id="IPR050482">
    <property type="entry name" value="Sensor_HK_TwoCompSys"/>
</dbReference>
<feature type="transmembrane region" description="Helical" evidence="10">
    <location>
        <begin position="112"/>
        <end position="131"/>
    </location>
</feature>
<proteinExistence type="predicted"/>
<keyword evidence="12" id="KW-0547">Nucleotide-binding</keyword>
<evidence type="ECO:0000256" key="7">
    <source>
        <dbReference type="ARBA" id="ARBA00023012"/>
    </source>
</evidence>
<comment type="subcellular location">
    <subcellularLocation>
        <location evidence="1">Cell membrane</location>
        <topology evidence="1">Multi-pass membrane protein</topology>
    </subcellularLocation>
</comment>
<evidence type="ECO:0000313" key="13">
    <source>
        <dbReference type="Proteomes" id="UP001500994"/>
    </source>
</evidence>
<dbReference type="PANTHER" id="PTHR24421">
    <property type="entry name" value="NITRATE/NITRITE SENSOR PROTEIN NARX-RELATED"/>
    <property type="match status" value="1"/>
</dbReference>
<keyword evidence="5" id="KW-0418">Kinase</keyword>
<keyword evidence="8 10" id="KW-0472">Membrane</keyword>
<keyword evidence="4 10" id="KW-0812">Transmembrane</keyword>
<keyword evidence="2" id="KW-1003">Cell membrane</keyword>
<organism evidence="12 13">
    <name type="scientific">Streptomyces lunalinharesii</name>
    <dbReference type="NCBI Taxonomy" id="333384"/>
    <lineage>
        <taxon>Bacteria</taxon>
        <taxon>Bacillati</taxon>
        <taxon>Actinomycetota</taxon>
        <taxon>Actinomycetes</taxon>
        <taxon>Kitasatosporales</taxon>
        <taxon>Streptomycetaceae</taxon>
        <taxon>Streptomyces</taxon>
    </lineage>
</organism>
<keyword evidence="12" id="KW-0067">ATP-binding</keyword>
<dbReference type="EMBL" id="BAAARK010000006">
    <property type="protein sequence ID" value="GAA2658377.1"/>
    <property type="molecule type" value="Genomic_DNA"/>
</dbReference>
<keyword evidence="3" id="KW-0808">Transferase</keyword>
<evidence type="ECO:0000256" key="10">
    <source>
        <dbReference type="SAM" id="Phobius"/>
    </source>
</evidence>
<sequence length="387" mass="42404">MSDLTGRYVARLRLPALLPILFAGLAAEQRLITPWFFVCLGLYAVWALVRLALVHRPHAAGARGAVTAAAIDVVAVTLLGGLSGGPESAVRYAYFVLPMASVMWQRPRLTGWLSAACVVGYLAMTLPHLFLTPHADYWPVLVDEAYLLWSVGVCVLVAALLRRRSERVAQLLDNRETLLRDALDAEERERARLADALHDGAVQNLFASLHDLEEAEAKAPSAELDRAAREIRGSVREIREVIYVLHPQVLAAAGLAPALESLGERLARRGGFVVHYDLDMPDRDPAEALLFSVARELLTNVVKHADADNVWLTLAHDTDHVVLRVRDDGRGFDTDVVQERLKAGHIGLASHYVRVESAGGTFSLDSSPQGSTTVEVRLPTRPQTDPH</sequence>
<name>A0ABN3RQP3_9ACTN</name>
<dbReference type="Pfam" id="PF02518">
    <property type="entry name" value="HATPase_c"/>
    <property type="match status" value="1"/>
</dbReference>
<dbReference type="GO" id="GO:0005524">
    <property type="term" value="F:ATP binding"/>
    <property type="evidence" value="ECO:0007669"/>
    <property type="project" value="UniProtKB-KW"/>
</dbReference>
<dbReference type="InterPro" id="IPR005467">
    <property type="entry name" value="His_kinase_dom"/>
</dbReference>
<evidence type="ECO:0000256" key="9">
    <source>
        <dbReference type="SAM" id="MobiDB-lite"/>
    </source>
</evidence>
<feature type="region of interest" description="Disordered" evidence="9">
    <location>
        <begin position="360"/>
        <end position="387"/>
    </location>
</feature>
<keyword evidence="6 10" id="KW-1133">Transmembrane helix</keyword>
<evidence type="ECO:0000256" key="4">
    <source>
        <dbReference type="ARBA" id="ARBA00022692"/>
    </source>
</evidence>
<feature type="domain" description="Histidine kinase" evidence="11">
    <location>
        <begin position="290"/>
        <end position="382"/>
    </location>
</feature>
<keyword evidence="7" id="KW-0902">Two-component regulatory system</keyword>
<dbReference type="Gene3D" id="3.30.565.10">
    <property type="entry name" value="Histidine kinase-like ATPase, C-terminal domain"/>
    <property type="match status" value="1"/>
</dbReference>
<reference evidence="12 13" key="1">
    <citation type="journal article" date="2019" name="Int. J. Syst. Evol. Microbiol.">
        <title>The Global Catalogue of Microorganisms (GCM) 10K type strain sequencing project: providing services to taxonomists for standard genome sequencing and annotation.</title>
        <authorList>
            <consortium name="The Broad Institute Genomics Platform"/>
            <consortium name="The Broad Institute Genome Sequencing Center for Infectious Disease"/>
            <person name="Wu L."/>
            <person name="Ma J."/>
        </authorList>
    </citation>
    <scope>NUCLEOTIDE SEQUENCE [LARGE SCALE GENOMIC DNA]</scope>
    <source>
        <strain evidence="12 13">JCM 16374</strain>
    </source>
</reference>
<evidence type="ECO:0000256" key="3">
    <source>
        <dbReference type="ARBA" id="ARBA00022679"/>
    </source>
</evidence>
<dbReference type="SMART" id="SM00387">
    <property type="entry name" value="HATPase_c"/>
    <property type="match status" value="1"/>
</dbReference>
<dbReference type="SUPFAM" id="SSF55874">
    <property type="entry name" value="ATPase domain of HSP90 chaperone/DNA topoisomerase II/histidine kinase"/>
    <property type="match status" value="1"/>
</dbReference>
<dbReference type="InterPro" id="IPR003594">
    <property type="entry name" value="HATPase_dom"/>
</dbReference>
<dbReference type="Proteomes" id="UP001500994">
    <property type="component" value="Unassembled WGS sequence"/>
</dbReference>
<dbReference type="PANTHER" id="PTHR24421:SF37">
    <property type="entry name" value="SENSOR HISTIDINE KINASE NARS"/>
    <property type="match status" value="1"/>
</dbReference>
<protein>
    <submittedName>
        <fullName evidence="12">ATP-binding protein</fullName>
    </submittedName>
</protein>
<evidence type="ECO:0000256" key="2">
    <source>
        <dbReference type="ARBA" id="ARBA00022475"/>
    </source>
</evidence>
<dbReference type="Pfam" id="PF07730">
    <property type="entry name" value="HisKA_3"/>
    <property type="match status" value="1"/>
</dbReference>
<feature type="compositionally biased region" description="Polar residues" evidence="9">
    <location>
        <begin position="363"/>
        <end position="374"/>
    </location>
</feature>